<evidence type="ECO:0000313" key="3">
    <source>
        <dbReference type="Proteomes" id="UP000557307"/>
    </source>
</evidence>
<proteinExistence type="predicted"/>
<dbReference type="RefSeq" id="WP_184172663.1">
    <property type="nucleotide sequence ID" value="NZ_JACHGF010000002.1"/>
</dbReference>
<reference evidence="2 3" key="1">
    <citation type="submission" date="2020-08" db="EMBL/GenBank/DDBJ databases">
        <title>Genomic Encyclopedia of Type Strains, Phase IV (KMG-IV): sequencing the most valuable type-strain genomes for metagenomic binning, comparative biology and taxonomic classification.</title>
        <authorList>
            <person name="Goeker M."/>
        </authorList>
    </citation>
    <scope>NUCLEOTIDE SEQUENCE [LARGE SCALE GENOMIC DNA]</scope>
    <source>
        <strain evidence="2 3">DSM 105074</strain>
    </source>
</reference>
<sequence>MKYAKLWILVLLFSGAARAQDATNIYSMPSPFDRYSHYLATGRVTAAIPIGTFADQYIDKTSLENYSLSVEWIFQGALSAGGEVGYAYFQTRLPRQVYQLDGQDVSAVQTRTLTQYPIQGFVNYHLAGRSAIVRPYVHLSAGGSFVDYSLFYGNLADQQQKFQFAYGAGLGSKFLFKKDGSLGADLRVKYSQTALNYDYVTKGISSINASFGLFYRWW</sequence>
<dbReference type="SUPFAM" id="SSF56925">
    <property type="entry name" value="OMPA-like"/>
    <property type="match status" value="1"/>
</dbReference>
<feature type="chain" id="PRO_5032900394" description="Outer membrane protein beta-barrel domain-containing protein" evidence="1">
    <location>
        <begin position="20"/>
        <end position="218"/>
    </location>
</feature>
<dbReference type="Gene3D" id="2.40.160.20">
    <property type="match status" value="1"/>
</dbReference>
<dbReference type="EMBL" id="JACHGF010000002">
    <property type="protein sequence ID" value="MBB5283346.1"/>
    <property type="molecule type" value="Genomic_DNA"/>
</dbReference>
<keyword evidence="3" id="KW-1185">Reference proteome</keyword>
<accession>A0A840TGS1</accession>
<gene>
    <name evidence="2" type="ORF">HNQ92_001472</name>
</gene>
<dbReference type="Proteomes" id="UP000557307">
    <property type="component" value="Unassembled WGS sequence"/>
</dbReference>
<name>A0A840TGS1_9BACT</name>
<evidence type="ECO:0000256" key="1">
    <source>
        <dbReference type="SAM" id="SignalP"/>
    </source>
</evidence>
<evidence type="ECO:0008006" key="4">
    <source>
        <dbReference type="Google" id="ProtNLM"/>
    </source>
</evidence>
<dbReference type="InterPro" id="IPR011250">
    <property type="entry name" value="OMP/PagP_B-barrel"/>
</dbReference>
<feature type="signal peptide" evidence="1">
    <location>
        <begin position="1"/>
        <end position="19"/>
    </location>
</feature>
<keyword evidence="1" id="KW-0732">Signal</keyword>
<organism evidence="2 3">
    <name type="scientific">Rhabdobacter roseus</name>
    <dbReference type="NCBI Taxonomy" id="1655419"/>
    <lineage>
        <taxon>Bacteria</taxon>
        <taxon>Pseudomonadati</taxon>
        <taxon>Bacteroidota</taxon>
        <taxon>Cytophagia</taxon>
        <taxon>Cytophagales</taxon>
        <taxon>Cytophagaceae</taxon>
        <taxon>Rhabdobacter</taxon>
    </lineage>
</organism>
<comment type="caution">
    <text evidence="2">The sequence shown here is derived from an EMBL/GenBank/DDBJ whole genome shotgun (WGS) entry which is preliminary data.</text>
</comment>
<protein>
    <recommendedName>
        <fullName evidence="4">Outer membrane protein beta-barrel domain-containing protein</fullName>
    </recommendedName>
</protein>
<evidence type="ECO:0000313" key="2">
    <source>
        <dbReference type="EMBL" id="MBB5283346.1"/>
    </source>
</evidence>
<dbReference type="AlphaFoldDB" id="A0A840TGS1"/>